<comment type="caution">
    <text evidence="2">The sequence shown here is derived from an EMBL/GenBank/DDBJ whole genome shotgun (WGS) entry which is preliminary data.</text>
</comment>
<feature type="non-terminal residue" evidence="2">
    <location>
        <position position="62"/>
    </location>
</feature>
<organism evidence="2 3">
    <name type="scientific">Papaver atlanticum</name>
    <dbReference type="NCBI Taxonomy" id="357466"/>
    <lineage>
        <taxon>Eukaryota</taxon>
        <taxon>Viridiplantae</taxon>
        <taxon>Streptophyta</taxon>
        <taxon>Embryophyta</taxon>
        <taxon>Tracheophyta</taxon>
        <taxon>Spermatophyta</taxon>
        <taxon>Magnoliopsida</taxon>
        <taxon>Ranunculales</taxon>
        <taxon>Papaveraceae</taxon>
        <taxon>Papaveroideae</taxon>
        <taxon>Papaver</taxon>
    </lineage>
</organism>
<name>A0AAD4RXR0_9MAGN</name>
<keyword evidence="3" id="KW-1185">Reference proteome</keyword>
<proteinExistence type="predicted"/>
<evidence type="ECO:0000313" key="2">
    <source>
        <dbReference type="EMBL" id="KAI3841300.1"/>
    </source>
</evidence>
<evidence type="ECO:0000313" key="3">
    <source>
        <dbReference type="Proteomes" id="UP001202328"/>
    </source>
</evidence>
<dbReference type="Proteomes" id="UP001202328">
    <property type="component" value="Unassembled WGS sequence"/>
</dbReference>
<accession>A0AAD4RXR0</accession>
<dbReference type="AlphaFoldDB" id="A0AAD4RXR0"/>
<feature type="compositionally biased region" description="Polar residues" evidence="1">
    <location>
        <begin position="35"/>
        <end position="62"/>
    </location>
</feature>
<reference evidence="2" key="1">
    <citation type="submission" date="2022-04" db="EMBL/GenBank/DDBJ databases">
        <title>A functionally conserved STORR gene fusion in Papaver species that diverged 16.8 million years ago.</title>
        <authorList>
            <person name="Catania T."/>
        </authorList>
    </citation>
    <scope>NUCLEOTIDE SEQUENCE</scope>
    <source>
        <strain evidence="2">S-188037</strain>
    </source>
</reference>
<dbReference type="EMBL" id="JAJJMB010017174">
    <property type="protein sequence ID" value="KAI3841300.1"/>
    <property type="molecule type" value="Genomic_DNA"/>
</dbReference>
<gene>
    <name evidence="2" type="ORF">MKW98_007781</name>
</gene>
<feature type="region of interest" description="Disordered" evidence="1">
    <location>
        <begin position="1"/>
        <end position="62"/>
    </location>
</feature>
<evidence type="ECO:0000256" key="1">
    <source>
        <dbReference type="SAM" id="MobiDB-lite"/>
    </source>
</evidence>
<sequence length="62" mass="6870">MVTNRTIKRTIREEIVEETPSLAKRRRKTADDSPTETSPAAKSPTTRSMSKVVTPSPTKNAN</sequence>
<protein>
    <submittedName>
        <fullName evidence="2">Uncharacterized protein</fullName>
    </submittedName>
</protein>